<accession>A0A2C6CAE7</accession>
<proteinExistence type="predicted"/>
<protein>
    <submittedName>
        <fullName evidence="1">Uncharacterized protein</fullName>
    </submittedName>
</protein>
<dbReference type="RefSeq" id="WP_098994565.1">
    <property type="nucleotide sequence ID" value="NZ_CP084159.1"/>
</dbReference>
<reference evidence="1 2" key="1">
    <citation type="submission" date="2017-06" db="EMBL/GenBank/DDBJ databases">
        <title>Draft genome sequence of Fusobacterium nucleatum subsp. polymorphum KCOM 1330 (=ChDC F330).</title>
        <authorList>
            <person name="Kook J.-K."/>
            <person name="Park S.-N."/>
            <person name="Lim Y.K."/>
            <person name="Roh H."/>
        </authorList>
    </citation>
    <scope>NUCLEOTIDE SEQUENCE [LARGE SCALE GENOMIC DNA]</scope>
    <source>
        <strain evidence="2">KCOM 1330 (ChDC F330)</strain>
    </source>
</reference>
<gene>
    <name evidence="1" type="ORF">CBG59_06615</name>
</gene>
<dbReference type="Proteomes" id="UP000221852">
    <property type="component" value="Unassembled WGS sequence"/>
</dbReference>
<dbReference type="AlphaFoldDB" id="A0A2C6CAE7"/>
<name>A0A2C6CAE7_FUSNP</name>
<evidence type="ECO:0000313" key="1">
    <source>
        <dbReference type="EMBL" id="PHI13384.1"/>
    </source>
</evidence>
<dbReference type="EMBL" id="NIRQ01000001">
    <property type="protein sequence ID" value="PHI13384.1"/>
    <property type="molecule type" value="Genomic_DNA"/>
</dbReference>
<sequence>MSEDKKLKEGFYVYFNISSNLEEEKLLHRYEIFVRDIKRTLKNNNFNEYEINLEANNISVNILNNTLKEMDNVLKCLAYIQIIAIERYKFLLKGIVEYNEKDSVDSFEEEKEFDYPLIMLGDSIKEDVLENFSQSIIKISDKFYINYLSVYYEDNNEDDFFNIMLKHKKFIKERLIENSKEFYKIMGISGKRILEKQFFYMEFKENLKNKEEEFYQIMVKLKDNEKNILEIREKYLYLLEYHKKIVFSLIKFEGYEEDRRRKCSINLEEIL</sequence>
<evidence type="ECO:0000313" key="2">
    <source>
        <dbReference type="Proteomes" id="UP000221852"/>
    </source>
</evidence>
<comment type="caution">
    <text evidence="1">The sequence shown here is derived from an EMBL/GenBank/DDBJ whole genome shotgun (WGS) entry which is preliminary data.</text>
</comment>
<organism evidence="1 2">
    <name type="scientific">Fusobacterium nucleatum subsp. polymorphum</name>
    <name type="common">Fusobacterium polymorphum</name>
    <dbReference type="NCBI Taxonomy" id="76857"/>
    <lineage>
        <taxon>Bacteria</taxon>
        <taxon>Fusobacteriati</taxon>
        <taxon>Fusobacteriota</taxon>
        <taxon>Fusobacteriia</taxon>
        <taxon>Fusobacteriales</taxon>
        <taxon>Fusobacteriaceae</taxon>
        <taxon>Fusobacterium</taxon>
    </lineage>
</organism>